<sequence>MNSALRLYRRVLKLHKHLPLTSKALGDQYVKNEFRRHKNANPDQITKFIQEWKIYADLLERQQQQGDNFGSNISEEYLQNIDEDQLYQLYALHQEITNASEGSDANKKD</sequence>
<accession>A0AAD9QHR1</accession>
<dbReference type="Pfam" id="PF13233">
    <property type="entry name" value="Complex1_LYR_2"/>
    <property type="match status" value="1"/>
</dbReference>
<proteinExistence type="inferred from homology"/>
<organism evidence="7 8">
    <name type="scientific">Acropora cervicornis</name>
    <name type="common">Staghorn coral</name>
    <dbReference type="NCBI Taxonomy" id="6130"/>
    <lineage>
        <taxon>Eukaryota</taxon>
        <taxon>Metazoa</taxon>
        <taxon>Cnidaria</taxon>
        <taxon>Anthozoa</taxon>
        <taxon>Hexacorallia</taxon>
        <taxon>Scleractinia</taxon>
        <taxon>Astrocoeniina</taxon>
        <taxon>Acroporidae</taxon>
        <taxon>Acropora</taxon>
    </lineage>
</organism>
<evidence type="ECO:0000256" key="6">
    <source>
        <dbReference type="RuleBase" id="RU368039"/>
    </source>
</evidence>
<dbReference type="GO" id="GO:0034553">
    <property type="term" value="P:mitochondrial respiratory chain complex II assembly"/>
    <property type="evidence" value="ECO:0007669"/>
    <property type="project" value="UniProtKB-UniRule"/>
</dbReference>
<dbReference type="InterPro" id="IPR008381">
    <property type="entry name" value="SDHAF3/Sdh7"/>
</dbReference>
<dbReference type="Proteomes" id="UP001249851">
    <property type="component" value="Unassembled WGS sequence"/>
</dbReference>
<evidence type="ECO:0000256" key="4">
    <source>
        <dbReference type="ARBA" id="ARBA00023128"/>
    </source>
</evidence>
<dbReference type="PANTHER" id="PTHR13137">
    <property type="entry name" value="DC11 ACN9 HOMOLOG"/>
    <property type="match status" value="1"/>
</dbReference>
<keyword evidence="8" id="KW-1185">Reference proteome</keyword>
<evidence type="ECO:0000256" key="1">
    <source>
        <dbReference type="ARBA" id="ARBA00004305"/>
    </source>
</evidence>
<comment type="function">
    <text evidence="6">Plays an essential role in the assembly of succinate dehydrogenase (SDH), an enzyme complex (also referred to as respiratory complex II) that is a component of both the tricarboxylic acid (TCA) cycle and the mitochondrial electron transport chain, and which couples the oxidation of succinate to fumarate with the reduction of ubiquinone (coenzyme Q) to ubiquinol. Promotes maturation of the iron-sulfur protein subunit of the SDH catalytic dimer, protecting it from the deleterious effects of oxidants. May act together with SDHAF1.</text>
</comment>
<evidence type="ECO:0000313" key="7">
    <source>
        <dbReference type="EMBL" id="KAK2561369.1"/>
    </source>
</evidence>
<evidence type="ECO:0000313" key="8">
    <source>
        <dbReference type="Proteomes" id="UP001249851"/>
    </source>
</evidence>
<evidence type="ECO:0000256" key="3">
    <source>
        <dbReference type="ARBA" id="ARBA00022946"/>
    </source>
</evidence>
<dbReference type="PANTHER" id="PTHR13137:SF6">
    <property type="entry name" value="SUCCINATE DEHYDROGENASE ASSEMBLY FACTOR 3, MITOCHONDRIAL"/>
    <property type="match status" value="1"/>
</dbReference>
<protein>
    <recommendedName>
        <fullName evidence="6">Succinate dehydrogenase assembly factor 3</fullName>
        <shortName evidence="6">SDH assembly factor 3</shortName>
        <shortName evidence="6">SDHAF3</shortName>
    </recommendedName>
</protein>
<comment type="similarity">
    <text evidence="2 6">Belongs to the complex I LYR family. SDHAF3 subfamily.</text>
</comment>
<dbReference type="AlphaFoldDB" id="A0AAD9QHR1"/>
<dbReference type="GO" id="GO:0005759">
    <property type="term" value="C:mitochondrial matrix"/>
    <property type="evidence" value="ECO:0007669"/>
    <property type="project" value="UniProtKB-SubCell"/>
</dbReference>
<name>A0AAD9QHR1_ACRCE</name>
<comment type="caution">
    <text evidence="7">The sequence shown here is derived from an EMBL/GenBank/DDBJ whole genome shotgun (WGS) entry which is preliminary data.</text>
</comment>
<comment type="subunit">
    <text evidence="6">Interacts with the iron-sulfur protein subunit within the SDH catalytic dimer.</text>
</comment>
<evidence type="ECO:0000256" key="2">
    <source>
        <dbReference type="ARBA" id="ARBA00006020"/>
    </source>
</evidence>
<reference evidence="7" key="1">
    <citation type="journal article" date="2023" name="G3 (Bethesda)">
        <title>Whole genome assembly and annotation of the endangered Caribbean coral Acropora cervicornis.</title>
        <authorList>
            <person name="Selwyn J.D."/>
            <person name="Vollmer S.V."/>
        </authorList>
    </citation>
    <scope>NUCLEOTIDE SEQUENCE</scope>
    <source>
        <strain evidence="7">K2</strain>
    </source>
</reference>
<dbReference type="GO" id="GO:0005758">
    <property type="term" value="C:mitochondrial intermembrane space"/>
    <property type="evidence" value="ECO:0007669"/>
    <property type="project" value="TreeGrafter"/>
</dbReference>
<keyword evidence="3" id="KW-0809">Transit peptide</keyword>
<evidence type="ECO:0000256" key="5">
    <source>
        <dbReference type="ARBA" id="ARBA00023186"/>
    </source>
</evidence>
<dbReference type="GO" id="GO:0006105">
    <property type="term" value="P:succinate metabolic process"/>
    <property type="evidence" value="ECO:0007669"/>
    <property type="project" value="TreeGrafter"/>
</dbReference>
<comment type="subcellular location">
    <subcellularLocation>
        <location evidence="1 6">Mitochondrion matrix</location>
    </subcellularLocation>
</comment>
<dbReference type="EMBL" id="JARQWQ010000033">
    <property type="protein sequence ID" value="KAK2561369.1"/>
    <property type="molecule type" value="Genomic_DNA"/>
</dbReference>
<dbReference type="CDD" id="cd20270">
    <property type="entry name" value="Complex1_LYR_SDHAF3_LYRM10"/>
    <property type="match status" value="1"/>
</dbReference>
<keyword evidence="4 6" id="KW-0496">Mitochondrion</keyword>
<keyword evidence="5 6" id="KW-0143">Chaperone</keyword>
<gene>
    <name evidence="7" type="ORF">P5673_015876</name>
</gene>
<reference evidence="7" key="2">
    <citation type="journal article" date="2023" name="Science">
        <title>Genomic signatures of disease resistance in endangered staghorn corals.</title>
        <authorList>
            <person name="Vollmer S.V."/>
            <person name="Selwyn J.D."/>
            <person name="Despard B.A."/>
            <person name="Roesel C.L."/>
        </authorList>
    </citation>
    <scope>NUCLEOTIDE SEQUENCE</scope>
    <source>
        <strain evidence="7">K2</strain>
    </source>
</reference>